<dbReference type="InterPro" id="IPR036526">
    <property type="entry name" value="C-N_Hydrolase_sf"/>
</dbReference>
<accession>A0A1G2KPH2</accession>
<evidence type="ECO:0000313" key="9">
    <source>
        <dbReference type="Proteomes" id="UP000177811"/>
    </source>
</evidence>
<dbReference type="PANTHER" id="PTHR23090">
    <property type="entry name" value="NH 3 /GLUTAMINE-DEPENDENT NAD + SYNTHETASE"/>
    <property type="match status" value="1"/>
</dbReference>
<evidence type="ECO:0000256" key="1">
    <source>
        <dbReference type="ARBA" id="ARBA00004790"/>
    </source>
</evidence>
<dbReference type="PROSITE" id="PS50263">
    <property type="entry name" value="CN_HYDROLASE"/>
    <property type="match status" value="1"/>
</dbReference>
<dbReference type="CDD" id="cd00553">
    <property type="entry name" value="NAD_synthase"/>
    <property type="match status" value="1"/>
</dbReference>
<sequence length="813" mass="91034">MNTKLNGITLALCQMNVIPGRPDLNARYIAGEIEEAAKRTVDIIVFPELSTTGYFIGDMFEDEAFMHDVEIFNRVIRDATRAGIVAIVGTPVGVRNKTGEDGRMRVTNAGVVYAHGRYVDHVAKTLQPNYRMFDDDRHFFSTRKKALEEGRRPQALLRPIALSVRGIEIQLGLMLCEDMWHEAYAMNPARILAARGADMIVNISASPWTWQKNRKRHAIVKTLAGFTHLPLVYVNNTGTQNTGKNIIIFDGASTVYDERGEPVFEVPSYTEGTHDVTIGEGMKPVVPSAPDDTRELYRAVRTAIAEFFAGLPPDRRKVVIGVSGGIDSALATALYTDILGADNVYGINMPTQFNSADSQAVARTVAENLGISYEVRPIQKIVDAIADATGVQKNTLAYENIQARSRMEVLAARAQDIGGVFSANWNKVEAAFGYGTLYGDMAGALAPIGDLVKREVYQLADFMNREVFRLPHIPQYCFDTAPSAELSSDQKDPFDYGRIESRGYHEEMVRAFTEFRRNPEWFLEKYGAGLLEQELMLPAGRLRTLFPTARHFIHDLEKHWRLYHWAYLKRLQGPPIPIVSKRAFGTDLRETLVSAHLTSRYAELRTGLLAKEPERLVVYGGGFNPPAVHHRRIVQQLLDWFCRVAVVPSGNRERKDSLLLVSPADRKEMTMRNFADLPNVVLDTSDLDEGVFTPAWALDEKYKAVYPGVEIWHAVGAEAVAGGAEGKAEIQRLWKKGPEIWRELNFVVISRPGFRVSAADLPPKNEVVEIENFFGASTFIRTLLSTGRESEAQTALFPPVYEYVRERGLYKTT</sequence>
<dbReference type="Pfam" id="PF01467">
    <property type="entry name" value="CTP_transf_like"/>
    <property type="match status" value="1"/>
</dbReference>
<dbReference type="InterPro" id="IPR022310">
    <property type="entry name" value="NAD/GMP_synthase"/>
</dbReference>
<evidence type="ECO:0000256" key="6">
    <source>
        <dbReference type="RuleBase" id="RU003811"/>
    </source>
</evidence>
<dbReference type="Pfam" id="PF02540">
    <property type="entry name" value="NAD_synthase"/>
    <property type="match status" value="1"/>
</dbReference>
<dbReference type="PANTHER" id="PTHR23090:SF7">
    <property type="entry name" value="NH(3)-DEPENDENT NAD(+) SYNTHETASE"/>
    <property type="match status" value="1"/>
</dbReference>
<keyword evidence="5 6" id="KW-0520">NAD</keyword>
<dbReference type="InterPro" id="IPR003694">
    <property type="entry name" value="NAD_synthase"/>
</dbReference>
<gene>
    <name evidence="8" type="ORF">A3C16_02070</name>
</gene>
<dbReference type="NCBIfam" id="TIGR00552">
    <property type="entry name" value="nadE"/>
    <property type="match status" value="1"/>
</dbReference>
<dbReference type="Pfam" id="PF00795">
    <property type="entry name" value="CN_hydrolase"/>
    <property type="match status" value="1"/>
</dbReference>
<dbReference type="GO" id="GO:0005524">
    <property type="term" value="F:ATP binding"/>
    <property type="evidence" value="ECO:0007669"/>
    <property type="project" value="UniProtKB-KW"/>
</dbReference>
<dbReference type="Gene3D" id="3.60.110.10">
    <property type="entry name" value="Carbon-nitrogen hydrolase"/>
    <property type="match status" value="1"/>
</dbReference>
<dbReference type="GO" id="GO:0003952">
    <property type="term" value="F:NAD+ synthase (glutamine-hydrolyzing) activity"/>
    <property type="evidence" value="ECO:0007669"/>
    <property type="project" value="InterPro"/>
</dbReference>
<dbReference type="Gene3D" id="3.40.50.620">
    <property type="entry name" value="HUPs"/>
    <property type="match status" value="2"/>
</dbReference>
<dbReference type="Proteomes" id="UP000177811">
    <property type="component" value="Unassembled WGS sequence"/>
</dbReference>
<dbReference type="GO" id="GO:0009435">
    <property type="term" value="P:NAD+ biosynthetic process"/>
    <property type="evidence" value="ECO:0007669"/>
    <property type="project" value="UniProtKB-UniPathway"/>
</dbReference>
<dbReference type="GO" id="GO:0005737">
    <property type="term" value="C:cytoplasm"/>
    <property type="evidence" value="ECO:0007669"/>
    <property type="project" value="InterPro"/>
</dbReference>
<evidence type="ECO:0000256" key="5">
    <source>
        <dbReference type="ARBA" id="ARBA00023027"/>
    </source>
</evidence>
<name>A0A1G2KPH2_9BACT</name>
<dbReference type="SUPFAM" id="SSF52402">
    <property type="entry name" value="Adenine nucleotide alpha hydrolases-like"/>
    <property type="match status" value="1"/>
</dbReference>
<dbReference type="InterPro" id="IPR014729">
    <property type="entry name" value="Rossmann-like_a/b/a_fold"/>
</dbReference>
<dbReference type="GO" id="GO:0004359">
    <property type="term" value="F:glutaminase activity"/>
    <property type="evidence" value="ECO:0007669"/>
    <property type="project" value="InterPro"/>
</dbReference>
<proteinExistence type="inferred from homology"/>
<dbReference type="EMBL" id="MHQL01000066">
    <property type="protein sequence ID" value="OHA01308.1"/>
    <property type="molecule type" value="Genomic_DNA"/>
</dbReference>
<evidence type="ECO:0000256" key="4">
    <source>
        <dbReference type="ARBA" id="ARBA00022840"/>
    </source>
</evidence>
<comment type="similarity">
    <text evidence="6">Belongs to the NAD synthetase family.</text>
</comment>
<protein>
    <submittedName>
        <fullName evidence="8">NAD(+) synthase</fullName>
    </submittedName>
</protein>
<keyword evidence="2 6" id="KW-0436">Ligase</keyword>
<evidence type="ECO:0000256" key="3">
    <source>
        <dbReference type="ARBA" id="ARBA00022741"/>
    </source>
</evidence>
<comment type="caution">
    <text evidence="8">The sequence shown here is derived from an EMBL/GenBank/DDBJ whole genome shotgun (WGS) entry which is preliminary data.</text>
</comment>
<dbReference type="SUPFAM" id="SSF52374">
    <property type="entry name" value="Nucleotidylyl transferase"/>
    <property type="match status" value="1"/>
</dbReference>
<evidence type="ECO:0000259" key="7">
    <source>
        <dbReference type="PROSITE" id="PS50263"/>
    </source>
</evidence>
<dbReference type="InterPro" id="IPR004821">
    <property type="entry name" value="Cyt_trans-like"/>
</dbReference>
<keyword evidence="3 6" id="KW-0547">Nucleotide-binding</keyword>
<organism evidence="8 9">
    <name type="scientific">Candidatus Sungbacteria bacterium RIFCSPHIGHO2_02_FULL_51_29</name>
    <dbReference type="NCBI Taxonomy" id="1802273"/>
    <lineage>
        <taxon>Bacteria</taxon>
        <taxon>Candidatus Sungiibacteriota</taxon>
    </lineage>
</organism>
<dbReference type="UniPathway" id="UPA00253"/>
<dbReference type="InterPro" id="IPR003010">
    <property type="entry name" value="C-N_Hydrolase"/>
</dbReference>
<reference evidence="8 9" key="1">
    <citation type="journal article" date="2016" name="Nat. Commun.">
        <title>Thousands of microbial genomes shed light on interconnected biogeochemical processes in an aquifer system.</title>
        <authorList>
            <person name="Anantharaman K."/>
            <person name="Brown C.T."/>
            <person name="Hug L.A."/>
            <person name="Sharon I."/>
            <person name="Castelle C.J."/>
            <person name="Probst A.J."/>
            <person name="Thomas B.C."/>
            <person name="Singh A."/>
            <person name="Wilkins M.J."/>
            <person name="Karaoz U."/>
            <person name="Brodie E.L."/>
            <person name="Williams K.H."/>
            <person name="Hubbard S.S."/>
            <person name="Banfield J.F."/>
        </authorList>
    </citation>
    <scope>NUCLEOTIDE SEQUENCE [LARGE SCALE GENOMIC DNA]</scope>
</reference>
<evidence type="ECO:0000256" key="2">
    <source>
        <dbReference type="ARBA" id="ARBA00022598"/>
    </source>
</evidence>
<comment type="pathway">
    <text evidence="1">Cofactor biosynthesis; NAD(+) biosynthesis.</text>
</comment>
<dbReference type="AlphaFoldDB" id="A0A1G2KPH2"/>
<dbReference type="CDD" id="cd07570">
    <property type="entry name" value="GAT_Gln-NAD-synth"/>
    <property type="match status" value="1"/>
</dbReference>
<feature type="domain" description="CN hydrolase" evidence="7">
    <location>
        <begin position="8"/>
        <end position="280"/>
    </location>
</feature>
<dbReference type="SUPFAM" id="SSF56317">
    <property type="entry name" value="Carbon-nitrogen hydrolase"/>
    <property type="match status" value="1"/>
</dbReference>
<evidence type="ECO:0000313" key="8">
    <source>
        <dbReference type="EMBL" id="OHA01308.1"/>
    </source>
</evidence>
<keyword evidence="4 6" id="KW-0067">ATP-binding</keyword>